<dbReference type="EMBL" id="FOTB01000005">
    <property type="protein sequence ID" value="SFK87824.1"/>
    <property type="molecule type" value="Genomic_DNA"/>
</dbReference>
<evidence type="ECO:0000256" key="2">
    <source>
        <dbReference type="ARBA" id="ARBA00022448"/>
    </source>
</evidence>
<dbReference type="RefSeq" id="WP_046790918.1">
    <property type="nucleotide sequence ID" value="NZ_CP011366.1"/>
</dbReference>
<dbReference type="InterPro" id="IPR003593">
    <property type="entry name" value="AAA+_ATPase"/>
</dbReference>
<dbReference type="PANTHER" id="PTHR43790">
    <property type="entry name" value="CARBOHYDRATE TRANSPORT ATP-BINDING PROTEIN MG119-RELATED"/>
    <property type="match status" value="1"/>
</dbReference>
<evidence type="ECO:0000256" key="3">
    <source>
        <dbReference type="ARBA" id="ARBA00022475"/>
    </source>
</evidence>
<dbReference type="PANTHER" id="PTHR43790:SF3">
    <property type="entry name" value="D-ALLOSE IMPORT ATP-BINDING PROTEIN ALSA-RELATED"/>
    <property type="match status" value="1"/>
</dbReference>
<dbReference type="Pfam" id="PF00005">
    <property type="entry name" value="ABC_tran"/>
    <property type="match status" value="2"/>
</dbReference>
<sequence length="500" mass="54958">MGDTILRMKDIEKGFNGNTVLDKVNFNVKAGEVHALMGGNGAGKSTLMKILTGVYQLDHGTIEIEDSKVNLGNPRDAQHVGVSMIFQEFSLIPKLTVAQNIFLHREPRTSLGMIDDKKMVKDSQRIMDDMGLSISPKDLVENLSVGYWQMTEIAKALSINTKILIMDEPTSTLTKTETEVLFSLIQQLKQSGITIIYISHRMDEIFQVCDRITVLRNGANVITAPCSEITMEELIDHIIGGNMVKSFEWIERAKIEDQKPLLEVKNLQSGSRVKNVSFSLHGGEILGLAGLMGSGRSETVRAIFGVDPVTGGEVKVRGEQVSFSSPKKAIQKGVGLVPEDRRSQGLVLGHSVRENMILSSLDKLSKNNVLQNQQANKEVEELVKKLNVKTDSTQKTISLLSGGNQQKVVLAKWLLNETEILLLDEPTSGVDIGAKIEIIDIIRELADAGKAVLVVSSEMTELLAMSDRVLIMKDGEITSSIERKDIKGEEDVERAIQGEG</sequence>
<dbReference type="KEGG" id="shv:AAT16_11370"/>
<keyword evidence="2" id="KW-0813">Transport</keyword>
<reference evidence="11 13" key="1">
    <citation type="journal article" date="2015" name="Int. J. Syst. Evol. Microbiol.">
        <title>Complete genome sequence of Salinicoccus halodurans H3B36, isolated from the Qaidam Basin in China.</title>
        <authorList>
            <person name="Jiang K."/>
            <person name="Xue Y."/>
            <person name="Ma Y."/>
        </authorList>
    </citation>
    <scope>NUCLEOTIDE SEQUENCE [LARGE SCALE GENOMIC DNA]</scope>
    <source>
        <strain evidence="11 13">H3B36</strain>
    </source>
</reference>
<dbReference type="PROSITE" id="PS50893">
    <property type="entry name" value="ABC_TRANSPORTER_2"/>
    <property type="match status" value="2"/>
</dbReference>
<gene>
    <name evidence="11" type="ORF">AAT16_11370</name>
    <name evidence="12" type="ORF">SAMN05216235_2173</name>
</gene>
<dbReference type="EMBL" id="CP011366">
    <property type="protein sequence ID" value="AKG74739.1"/>
    <property type="molecule type" value="Genomic_DNA"/>
</dbReference>
<keyword evidence="13" id="KW-1185">Reference proteome</keyword>
<dbReference type="PROSITE" id="PS00211">
    <property type="entry name" value="ABC_TRANSPORTER_1"/>
    <property type="match status" value="1"/>
</dbReference>
<feature type="domain" description="ABC transporter" evidence="10">
    <location>
        <begin position="253"/>
        <end position="499"/>
    </location>
</feature>
<keyword evidence="5" id="KW-0677">Repeat</keyword>
<evidence type="ECO:0000256" key="7">
    <source>
        <dbReference type="ARBA" id="ARBA00022840"/>
    </source>
</evidence>
<dbReference type="CDD" id="cd03215">
    <property type="entry name" value="ABC_Carb_Monos_II"/>
    <property type="match status" value="1"/>
</dbReference>
<evidence type="ECO:0000256" key="1">
    <source>
        <dbReference type="ARBA" id="ARBA00004202"/>
    </source>
</evidence>
<dbReference type="SMART" id="SM00382">
    <property type="entry name" value="AAA"/>
    <property type="match status" value="2"/>
</dbReference>
<evidence type="ECO:0000256" key="8">
    <source>
        <dbReference type="ARBA" id="ARBA00022967"/>
    </source>
</evidence>
<keyword evidence="8" id="KW-1278">Translocase</keyword>
<proteinExistence type="predicted"/>
<keyword evidence="6" id="KW-0547">Nucleotide-binding</keyword>
<dbReference type="InterPro" id="IPR003439">
    <property type="entry name" value="ABC_transporter-like_ATP-bd"/>
</dbReference>
<keyword evidence="7 12" id="KW-0067">ATP-binding</keyword>
<evidence type="ECO:0000256" key="9">
    <source>
        <dbReference type="ARBA" id="ARBA00023136"/>
    </source>
</evidence>
<dbReference type="AlphaFoldDB" id="A0A0F7HLA9"/>
<evidence type="ECO:0000313" key="11">
    <source>
        <dbReference type="EMBL" id="AKG74739.1"/>
    </source>
</evidence>
<dbReference type="FunFam" id="3.40.50.300:FF:000127">
    <property type="entry name" value="Ribose import ATP-binding protein RbsA"/>
    <property type="match status" value="1"/>
</dbReference>
<keyword evidence="4" id="KW-0762">Sugar transport</keyword>
<protein>
    <submittedName>
        <fullName evidence="12">Monosaccharide ABC transporter ATP-binding protein, CUT2 family</fullName>
    </submittedName>
    <submittedName>
        <fullName evidence="11">Sugar ABC transporter ATP-binding protein</fullName>
    </submittedName>
</protein>
<dbReference type="GO" id="GO:0005886">
    <property type="term" value="C:plasma membrane"/>
    <property type="evidence" value="ECO:0007669"/>
    <property type="project" value="UniProtKB-SubCell"/>
</dbReference>
<reference evidence="12 14" key="3">
    <citation type="submission" date="2016-10" db="EMBL/GenBank/DDBJ databases">
        <authorList>
            <person name="Varghese N."/>
            <person name="Submissions S."/>
        </authorList>
    </citation>
    <scope>NUCLEOTIDE SEQUENCE [LARGE SCALE GENOMIC DNA]</scope>
    <source>
        <strain evidence="12 14">CGMCC 1.6501</strain>
    </source>
</reference>
<comment type="subcellular location">
    <subcellularLocation>
        <location evidence="1">Cell membrane</location>
        <topology evidence="1">Peripheral membrane protein</topology>
    </subcellularLocation>
</comment>
<evidence type="ECO:0000259" key="10">
    <source>
        <dbReference type="PROSITE" id="PS50893"/>
    </source>
</evidence>
<dbReference type="CDD" id="cd03216">
    <property type="entry name" value="ABC_Carb_Monos_I"/>
    <property type="match status" value="1"/>
</dbReference>
<accession>A0A0F7HLA9</accession>
<evidence type="ECO:0000256" key="5">
    <source>
        <dbReference type="ARBA" id="ARBA00022737"/>
    </source>
</evidence>
<reference evidence="13" key="2">
    <citation type="submission" date="2015-04" db="EMBL/GenBank/DDBJ databases">
        <title>Complete genome sequence of Salinicoccus halodurans strain H3B36, isolated from the Qaidam basin of China.</title>
        <authorList>
            <person name="Ma Y."/>
            <person name="Jiang K."/>
            <person name="Xue Y."/>
        </authorList>
    </citation>
    <scope>NUCLEOTIDE SEQUENCE [LARGE SCALE GENOMIC DNA]</scope>
    <source>
        <strain evidence="13">H3B36</strain>
    </source>
</reference>
<dbReference type="GO" id="GO:0016887">
    <property type="term" value="F:ATP hydrolysis activity"/>
    <property type="evidence" value="ECO:0007669"/>
    <property type="project" value="InterPro"/>
</dbReference>
<dbReference type="InterPro" id="IPR017871">
    <property type="entry name" value="ABC_transporter-like_CS"/>
</dbReference>
<dbReference type="InterPro" id="IPR050107">
    <property type="entry name" value="ABC_carbohydrate_import_ATPase"/>
</dbReference>
<evidence type="ECO:0000313" key="14">
    <source>
        <dbReference type="Proteomes" id="UP000183090"/>
    </source>
</evidence>
<evidence type="ECO:0000256" key="4">
    <source>
        <dbReference type="ARBA" id="ARBA00022597"/>
    </source>
</evidence>
<evidence type="ECO:0000256" key="6">
    <source>
        <dbReference type="ARBA" id="ARBA00022741"/>
    </source>
</evidence>
<feature type="domain" description="ABC transporter" evidence="10">
    <location>
        <begin position="6"/>
        <end position="242"/>
    </location>
</feature>
<dbReference type="OrthoDB" id="9771863at2"/>
<dbReference type="Proteomes" id="UP000034029">
    <property type="component" value="Chromosome"/>
</dbReference>
<dbReference type="InterPro" id="IPR027417">
    <property type="entry name" value="P-loop_NTPase"/>
</dbReference>
<keyword evidence="9" id="KW-0472">Membrane</keyword>
<evidence type="ECO:0000313" key="13">
    <source>
        <dbReference type="Proteomes" id="UP000034029"/>
    </source>
</evidence>
<dbReference type="GO" id="GO:0005524">
    <property type="term" value="F:ATP binding"/>
    <property type="evidence" value="ECO:0007669"/>
    <property type="project" value="UniProtKB-KW"/>
</dbReference>
<keyword evidence="3" id="KW-1003">Cell membrane</keyword>
<dbReference type="Proteomes" id="UP000183090">
    <property type="component" value="Unassembled WGS sequence"/>
</dbReference>
<evidence type="ECO:0000313" key="12">
    <source>
        <dbReference type="EMBL" id="SFK87824.1"/>
    </source>
</evidence>
<organism evidence="12 14">
    <name type="scientific">Salinicoccus halodurans</name>
    <dbReference type="NCBI Taxonomy" id="407035"/>
    <lineage>
        <taxon>Bacteria</taxon>
        <taxon>Bacillati</taxon>
        <taxon>Bacillota</taxon>
        <taxon>Bacilli</taxon>
        <taxon>Bacillales</taxon>
        <taxon>Staphylococcaceae</taxon>
        <taxon>Salinicoccus</taxon>
    </lineage>
</organism>
<dbReference type="Gene3D" id="3.40.50.300">
    <property type="entry name" value="P-loop containing nucleotide triphosphate hydrolases"/>
    <property type="match status" value="2"/>
</dbReference>
<name>A0A0F7HLA9_9STAP</name>
<dbReference type="SUPFAM" id="SSF52540">
    <property type="entry name" value="P-loop containing nucleoside triphosphate hydrolases"/>
    <property type="match status" value="2"/>
</dbReference>